<gene>
    <name evidence="3" type="primary">LOC110787812</name>
</gene>
<name>A0A9R0IFP1_SPIOL</name>
<keyword evidence="1" id="KW-0812">Transmembrane</keyword>
<dbReference type="OrthoDB" id="10653520at2759"/>
<dbReference type="KEGG" id="soe:110787812"/>
<dbReference type="RefSeq" id="XP_021848148.1">
    <property type="nucleotide sequence ID" value="XM_021992456.2"/>
</dbReference>
<sequence>MAAVSFTRRSFPSSGSVSLPHLSPDRNHSITMDCTTAKVASVRYMAIAAALVQLLLMSFTAYMAVYKVRDSTGWTIMVNIDYKQWPATKDFQLYDVIEVVASPPFVFLTLVKNLLRPDFHVAAQNSVGYEKIVSFQVMITSRLTKEELVGCAMLFNKCMVDRLH</sequence>
<reference evidence="3" key="2">
    <citation type="submission" date="2025-08" db="UniProtKB">
        <authorList>
            <consortium name="RefSeq"/>
        </authorList>
    </citation>
    <scope>IDENTIFICATION</scope>
    <source>
        <tissue evidence="3">Leaf</tissue>
    </source>
</reference>
<evidence type="ECO:0000313" key="3">
    <source>
        <dbReference type="RefSeq" id="XP_021848148.1"/>
    </source>
</evidence>
<feature type="transmembrane region" description="Helical" evidence="1">
    <location>
        <begin position="44"/>
        <end position="65"/>
    </location>
</feature>
<evidence type="ECO:0000256" key="1">
    <source>
        <dbReference type="SAM" id="Phobius"/>
    </source>
</evidence>
<keyword evidence="2" id="KW-1185">Reference proteome</keyword>
<keyword evidence="1" id="KW-1133">Transmembrane helix</keyword>
<dbReference type="AlphaFoldDB" id="A0A9R0IFP1"/>
<accession>A0A9R0IFP1</accession>
<protein>
    <submittedName>
        <fullName evidence="3">Uncharacterized protein isoform X1</fullName>
    </submittedName>
</protein>
<keyword evidence="1" id="KW-0472">Membrane</keyword>
<organism evidence="2 3">
    <name type="scientific">Spinacia oleracea</name>
    <name type="common">Spinach</name>
    <dbReference type="NCBI Taxonomy" id="3562"/>
    <lineage>
        <taxon>Eukaryota</taxon>
        <taxon>Viridiplantae</taxon>
        <taxon>Streptophyta</taxon>
        <taxon>Embryophyta</taxon>
        <taxon>Tracheophyta</taxon>
        <taxon>Spermatophyta</taxon>
        <taxon>Magnoliopsida</taxon>
        <taxon>eudicotyledons</taxon>
        <taxon>Gunneridae</taxon>
        <taxon>Pentapetalae</taxon>
        <taxon>Caryophyllales</taxon>
        <taxon>Chenopodiaceae</taxon>
        <taxon>Chenopodioideae</taxon>
        <taxon>Anserineae</taxon>
        <taxon>Spinacia</taxon>
    </lineage>
</organism>
<dbReference type="GeneID" id="110787812"/>
<reference evidence="2" key="1">
    <citation type="journal article" date="2021" name="Nat. Commun.">
        <title>Genomic analyses provide insights into spinach domestication and the genetic basis of agronomic traits.</title>
        <authorList>
            <person name="Cai X."/>
            <person name="Sun X."/>
            <person name="Xu C."/>
            <person name="Sun H."/>
            <person name="Wang X."/>
            <person name="Ge C."/>
            <person name="Zhang Z."/>
            <person name="Wang Q."/>
            <person name="Fei Z."/>
            <person name="Jiao C."/>
            <person name="Wang Q."/>
        </authorList>
    </citation>
    <scope>NUCLEOTIDE SEQUENCE [LARGE SCALE GENOMIC DNA]</scope>
    <source>
        <strain evidence="2">cv. Varoflay</strain>
    </source>
</reference>
<evidence type="ECO:0000313" key="2">
    <source>
        <dbReference type="Proteomes" id="UP000813463"/>
    </source>
</evidence>
<dbReference type="Proteomes" id="UP000813463">
    <property type="component" value="Chromosome 4"/>
</dbReference>
<proteinExistence type="predicted"/>